<dbReference type="Gene3D" id="3.20.20.70">
    <property type="entry name" value="Aldolase class I"/>
    <property type="match status" value="1"/>
</dbReference>
<dbReference type="KEGG" id="ccai:NAS2_0571"/>
<evidence type="ECO:0000256" key="1">
    <source>
        <dbReference type="ARBA" id="ARBA00001966"/>
    </source>
</evidence>
<dbReference type="AlphaFoldDB" id="A0A4V0P1J7"/>
<dbReference type="InterPro" id="IPR034556">
    <property type="entry name" value="tRNA_wybutosine-synthase"/>
</dbReference>
<evidence type="ECO:0000256" key="5">
    <source>
        <dbReference type="ARBA" id="ARBA00022723"/>
    </source>
</evidence>
<dbReference type="NCBIfam" id="TIGR03972">
    <property type="entry name" value="rSAM_TYW1"/>
    <property type="match status" value="1"/>
</dbReference>
<evidence type="ECO:0000313" key="12">
    <source>
        <dbReference type="Proteomes" id="UP000509448"/>
    </source>
</evidence>
<reference evidence="11 12" key="1">
    <citation type="journal article" date="2019" name="ISME J.">
        <title>Isolation and characterization of a thermophilic sulfur- and iron-reducing thaumarchaeote from a terrestrial acidic hot spring.</title>
        <authorList>
            <person name="Kato S."/>
            <person name="Itoh T."/>
            <person name="Yuki M."/>
            <person name="Nagamori M."/>
            <person name="Ohnishi M."/>
            <person name="Uematsu K."/>
            <person name="Suzuki K."/>
            <person name="Takashina T."/>
            <person name="Ohkuma M."/>
        </authorList>
    </citation>
    <scope>NUCLEOTIDE SEQUENCE [LARGE SCALE GENOMIC DNA]</scope>
    <source>
        <strain evidence="11 12">NAS-02</strain>
    </source>
</reference>
<keyword evidence="12" id="KW-1185">Reference proteome</keyword>
<keyword evidence="4" id="KW-0819">tRNA processing</keyword>
<sequence length="365" mass="40964">MHAAHVESTNLSAGASPQLESVRPGYMRVGRNSAVEICRWTRSALLGKRMCYKRWYGVYSHRCIQMTPNVGLCDFECPFCWRPHGRRGGPISWDGPAEIVDGIIDAQRRLLVGYKGNPLVDGHLFLEAMFPRHVAISLDGEPAMYPWLRELVSEIRGRGMTAFLVTNGSVPGRLRGLRGAPPHNLYVSLYGPSEEVFERSARPLFRGAWERVMESLSMMGDFEDAGSNTLLRLTMVRGLNMVDPDGYSRVIGLARPMFVELKGYTWVGESTRRLTIDAMPTLGDLESFAAELESRTGYRTADVDGKSRVVMLARGGEALERARETASRLRSRIAELDEQWRKNYAGADEFRLVRAQPPPWPGGWI</sequence>
<organism evidence="11 12">
    <name type="scientific">Conexivisphaera calida</name>
    <dbReference type="NCBI Taxonomy" id="1874277"/>
    <lineage>
        <taxon>Archaea</taxon>
        <taxon>Nitrososphaerota</taxon>
        <taxon>Conexivisphaeria</taxon>
        <taxon>Conexivisphaerales</taxon>
        <taxon>Conexivisphaeraceae</taxon>
        <taxon>Conexivisphaera</taxon>
    </lineage>
</organism>
<dbReference type="InterPro" id="IPR058240">
    <property type="entry name" value="rSAM_sf"/>
</dbReference>
<evidence type="ECO:0000259" key="10">
    <source>
        <dbReference type="PROSITE" id="PS51918"/>
    </source>
</evidence>
<evidence type="ECO:0000256" key="7">
    <source>
        <dbReference type="ARBA" id="ARBA00023014"/>
    </source>
</evidence>
<evidence type="ECO:0000256" key="3">
    <source>
        <dbReference type="ARBA" id="ARBA00022691"/>
    </source>
</evidence>
<dbReference type="InterPro" id="IPR007197">
    <property type="entry name" value="rSAM"/>
</dbReference>
<evidence type="ECO:0000256" key="6">
    <source>
        <dbReference type="ARBA" id="ARBA00023004"/>
    </source>
</evidence>
<evidence type="ECO:0000256" key="2">
    <source>
        <dbReference type="ARBA" id="ARBA00022485"/>
    </source>
</evidence>
<dbReference type="GO" id="GO:0046872">
    <property type="term" value="F:metal ion binding"/>
    <property type="evidence" value="ECO:0007669"/>
    <property type="project" value="UniProtKB-KW"/>
</dbReference>
<evidence type="ECO:0000256" key="4">
    <source>
        <dbReference type="ARBA" id="ARBA00022694"/>
    </source>
</evidence>
<keyword evidence="6" id="KW-0408">Iron</keyword>
<dbReference type="PANTHER" id="PTHR13930:SF0">
    <property type="entry name" value="S-ADENOSYL-L-METHIONINE-DEPENDENT TRNA 4-DEMETHYLWYOSINE SYNTHASE TYW1-RELATED"/>
    <property type="match status" value="1"/>
</dbReference>
<keyword evidence="8" id="KW-0456">Lyase</keyword>
<protein>
    <submittedName>
        <fullName evidence="11">Fe-S oxidoreductase</fullName>
    </submittedName>
</protein>
<gene>
    <name evidence="11" type="ORF">NAS2_0571</name>
</gene>
<feature type="domain" description="Radical SAM core" evidence="10">
    <location>
        <begin position="56"/>
        <end position="302"/>
    </location>
</feature>
<dbReference type="GO" id="GO:0008033">
    <property type="term" value="P:tRNA processing"/>
    <property type="evidence" value="ECO:0007669"/>
    <property type="project" value="UniProtKB-KW"/>
</dbReference>
<dbReference type="InterPro" id="IPR013917">
    <property type="entry name" value="tRNA_wybutosine-synth"/>
</dbReference>
<accession>A0A4V0P1J7</accession>
<dbReference type="EMBL" id="AP018732">
    <property type="protein sequence ID" value="BBE41960.1"/>
    <property type="molecule type" value="Genomic_DNA"/>
</dbReference>
<dbReference type="Pfam" id="PF08608">
    <property type="entry name" value="Wyosine_form"/>
    <property type="match status" value="1"/>
</dbReference>
<comment type="catalytic activity">
    <reaction evidence="9">
        <text>N(1)-methylguanosine(37) in tRNA(Phe) + pyruvate + S-adenosyl-L-methionine = 4-demethylwyosine(37) in tRNA(Phe) + 5'-deoxyadenosine + L-methionine + CO2 + H2O</text>
        <dbReference type="Rhea" id="RHEA:36347"/>
        <dbReference type="Rhea" id="RHEA-COMP:10164"/>
        <dbReference type="Rhea" id="RHEA-COMP:10165"/>
        <dbReference type="ChEBI" id="CHEBI:15361"/>
        <dbReference type="ChEBI" id="CHEBI:15377"/>
        <dbReference type="ChEBI" id="CHEBI:16526"/>
        <dbReference type="ChEBI" id="CHEBI:17319"/>
        <dbReference type="ChEBI" id="CHEBI:57844"/>
        <dbReference type="ChEBI" id="CHEBI:59789"/>
        <dbReference type="ChEBI" id="CHEBI:64315"/>
        <dbReference type="ChEBI" id="CHEBI:73542"/>
        <dbReference type="EC" id="4.1.3.44"/>
    </reaction>
</comment>
<proteinExistence type="predicted"/>
<dbReference type="SFLD" id="SFLDS00029">
    <property type="entry name" value="Radical_SAM"/>
    <property type="match status" value="1"/>
</dbReference>
<name>A0A4V0P1J7_9ARCH</name>
<evidence type="ECO:0000256" key="8">
    <source>
        <dbReference type="ARBA" id="ARBA00023239"/>
    </source>
</evidence>
<dbReference type="PANTHER" id="PTHR13930">
    <property type="entry name" value="S-ADENOSYL-L-METHIONINE-DEPENDENT TRNA 4-DEMETHYLWYOSINE SYNTHASE"/>
    <property type="match status" value="1"/>
</dbReference>
<dbReference type="InterPro" id="IPR023993">
    <property type="entry name" value="TYW1_archaea"/>
</dbReference>
<evidence type="ECO:0000313" key="11">
    <source>
        <dbReference type="EMBL" id="BBE41960.1"/>
    </source>
</evidence>
<keyword evidence="2" id="KW-0004">4Fe-4S</keyword>
<keyword evidence="7" id="KW-0411">Iron-sulfur</keyword>
<dbReference type="CDD" id="cd01335">
    <property type="entry name" value="Radical_SAM"/>
    <property type="match status" value="1"/>
</dbReference>
<evidence type="ECO:0000256" key="9">
    <source>
        <dbReference type="ARBA" id="ARBA00049466"/>
    </source>
</evidence>
<dbReference type="Proteomes" id="UP000509448">
    <property type="component" value="Chromosome"/>
</dbReference>
<dbReference type="Pfam" id="PF04055">
    <property type="entry name" value="Radical_SAM"/>
    <property type="match status" value="1"/>
</dbReference>
<dbReference type="InterPro" id="IPR013785">
    <property type="entry name" value="Aldolase_TIM"/>
</dbReference>
<dbReference type="GO" id="GO:0102521">
    <property type="term" value="F:tRNA-4-demethylwyosine synthase activity"/>
    <property type="evidence" value="ECO:0007669"/>
    <property type="project" value="UniProtKB-EC"/>
</dbReference>
<dbReference type="PROSITE" id="PS51918">
    <property type="entry name" value="RADICAL_SAM"/>
    <property type="match status" value="1"/>
</dbReference>
<keyword evidence="3" id="KW-0949">S-adenosyl-L-methionine</keyword>
<dbReference type="SUPFAM" id="SSF102114">
    <property type="entry name" value="Radical SAM enzymes"/>
    <property type="match status" value="1"/>
</dbReference>
<comment type="cofactor">
    <cofactor evidence="1">
        <name>[4Fe-4S] cluster</name>
        <dbReference type="ChEBI" id="CHEBI:49883"/>
    </cofactor>
</comment>
<dbReference type="GO" id="GO:0051539">
    <property type="term" value="F:4 iron, 4 sulfur cluster binding"/>
    <property type="evidence" value="ECO:0007669"/>
    <property type="project" value="UniProtKB-KW"/>
</dbReference>
<keyword evidence="5" id="KW-0479">Metal-binding</keyword>